<reference evidence="1" key="1">
    <citation type="journal article" date="2009" name="PLoS Genet.">
        <title>Sequencing, mapping, and analysis of 27,455 maize full-length cDNAs.</title>
        <authorList>
            <person name="Soderlund C."/>
            <person name="Descour A."/>
            <person name="Kudrna D."/>
            <person name="Bomhoff M."/>
            <person name="Boyd L."/>
            <person name="Currie J."/>
            <person name="Angelova A."/>
            <person name="Collura K."/>
            <person name="Wissotski M."/>
            <person name="Ashley E."/>
            <person name="Morrow D."/>
            <person name="Fernandes J."/>
            <person name="Walbot V."/>
            <person name="Yu Y."/>
        </authorList>
    </citation>
    <scope>NUCLEOTIDE SEQUENCE</scope>
    <source>
        <strain evidence="1">B73</strain>
    </source>
</reference>
<reference evidence="1" key="2">
    <citation type="submission" date="2012-06" db="EMBL/GenBank/DDBJ databases">
        <authorList>
            <person name="Yu Y."/>
            <person name="Currie J."/>
            <person name="Lomeli R."/>
            <person name="Angelova A."/>
            <person name="Collura K."/>
            <person name="Wissotski M."/>
            <person name="Campos D."/>
            <person name="Kudrna D."/>
            <person name="Golser W."/>
            <person name="Ashely E."/>
            <person name="Descour A."/>
            <person name="Fernandes J."/>
            <person name="Soderlund C."/>
            <person name="Walbot V."/>
        </authorList>
    </citation>
    <scope>NUCLEOTIDE SEQUENCE</scope>
    <source>
        <strain evidence="1">B73</strain>
    </source>
</reference>
<organism evidence="1">
    <name type="scientific">Zea mays</name>
    <name type="common">Maize</name>
    <dbReference type="NCBI Taxonomy" id="4577"/>
    <lineage>
        <taxon>Eukaryota</taxon>
        <taxon>Viridiplantae</taxon>
        <taxon>Streptophyta</taxon>
        <taxon>Embryophyta</taxon>
        <taxon>Tracheophyta</taxon>
        <taxon>Spermatophyta</taxon>
        <taxon>Magnoliopsida</taxon>
        <taxon>Liliopsida</taxon>
        <taxon>Poales</taxon>
        <taxon>Poaceae</taxon>
        <taxon>PACMAD clade</taxon>
        <taxon>Panicoideae</taxon>
        <taxon>Andropogonodae</taxon>
        <taxon>Andropogoneae</taxon>
        <taxon>Tripsacinae</taxon>
        <taxon>Zea</taxon>
    </lineage>
</organism>
<evidence type="ECO:0000313" key="1">
    <source>
        <dbReference type="EMBL" id="ACR34206.1"/>
    </source>
</evidence>
<proteinExistence type="evidence at transcript level"/>
<dbReference type="AlphaFoldDB" id="C4IZ56"/>
<dbReference type="EMBL" id="BT083853">
    <property type="protein sequence ID" value="ACR34206.1"/>
    <property type="molecule type" value="mRNA"/>
</dbReference>
<name>C4IZ56_MAIZE</name>
<protein>
    <submittedName>
        <fullName evidence="1">Uncharacterized protein</fullName>
    </submittedName>
</protein>
<accession>C4IZ56</accession>
<sequence>MNTVTRYYGALTKSENNAIACVLQPAPP</sequence>